<dbReference type="InterPro" id="IPR036937">
    <property type="entry name" value="Adhesion_dom_fimbrial_sf"/>
</dbReference>
<feature type="signal peptide" evidence="1">
    <location>
        <begin position="1"/>
        <end position="23"/>
    </location>
</feature>
<dbReference type="EMBL" id="OW970315">
    <property type="protein sequence ID" value="CAH6160830.1"/>
    <property type="molecule type" value="Genomic_DNA"/>
</dbReference>
<reference evidence="3" key="1">
    <citation type="submission" date="2022-05" db="EMBL/GenBank/DDBJ databases">
        <authorList>
            <person name="Pothier F. J."/>
        </authorList>
    </citation>
    <scope>NUCLEOTIDE SEQUENCE</scope>
    <source>
        <strain evidence="3">DAPP-PG734</strain>
    </source>
</reference>
<gene>
    <name evidence="3" type="ORF">DAPPPG734_01360</name>
</gene>
<dbReference type="GO" id="GO:0043709">
    <property type="term" value="P:cell adhesion involved in single-species biofilm formation"/>
    <property type="evidence" value="ECO:0007669"/>
    <property type="project" value="TreeGrafter"/>
</dbReference>
<dbReference type="Gene3D" id="2.60.40.1090">
    <property type="entry name" value="Fimbrial-type adhesion domain"/>
    <property type="match status" value="1"/>
</dbReference>
<accession>A0AAN2F9F0</accession>
<dbReference type="PANTHER" id="PTHR33420">
    <property type="entry name" value="FIMBRIAL SUBUNIT ELFA-RELATED"/>
    <property type="match status" value="1"/>
</dbReference>
<dbReference type="SUPFAM" id="SSF49401">
    <property type="entry name" value="Bacterial adhesins"/>
    <property type="match status" value="1"/>
</dbReference>
<organism evidence="3 4">
    <name type="scientific">Enterobacter agglomerans</name>
    <name type="common">Erwinia herbicola</name>
    <name type="synonym">Pantoea agglomerans</name>
    <dbReference type="NCBI Taxonomy" id="549"/>
    <lineage>
        <taxon>Bacteria</taxon>
        <taxon>Pseudomonadati</taxon>
        <taxon>Pseudomonadota</taxon>
        <taxon>Gammaproteobacteria</taxon>
        <taxon>Enterobacterales</taxon>
        <taxon>Erwiniaceae</taxon>
        <taxon>Pantoea</taxon>
        <taxon>Pantoea agglomerans group</taxon>
    </lineage>
</organism>
<dbReference type="PANTHER" id="PTHR33420:SF26">
    <property type="entry name" value="FIMBRIAL SUBUNIT"/>
    <property type="match status" value="1"/>
</dbReference>
<proteinExistence type="predicted"/>
<evidence type="ECO:0000313" key="3">
    <source>
        <dbReference type="EMBL" id="CAH6160830.1"/>
    </source>
</evidence>
<keyword evidence="1" id="KW-0732">Signal</keyword>
<evidence type="ECO:0000313" key="4">
    <source>
        <dbReference type="Proteomes" id="UP001158961"/>
    </source>
</evidence>
<dbReference type="InterPro" id="IPR050263">
    <property type="entry name" value="Bact_Fimbrial_Adh_Pro"/>
</dbReference>
<evidence type="ECO:0000256" key="1">
    <source>
        <dbReference type="SAM" id="SignalP"/>
    </source>
</evidence>
<feature type="chain" id="PRO_5042921928" evidence="1">
    <location>
        <begin position="24"/>
        <end position="177"/>
    </location>
</feature>
<dbReference type="Pfam" id="PF00419">
    <property type="entry name" value="Fimbrial"/>
    <property type="match status" value="1"/>
</dbReference>
<name>A0AAN2F9F0_ENTAG</name>
<feature type="domain" description="Fimbrial-type adhesion" evidence="2">
    <location>
        <begin position="35"/>
        <end position="177"/>
    </location>
</feature>
<dbReference type="Proteomes" id="UP001158961">
    <property type="component" value="Chromosome"/>
</dbReference>
<evidence type="ECO:0000259" key="2">
    <source>
        <dbReference type="Pfam" id="PF00419"/>
    </source>
</evidence>
<dbReference type="RefSeq" id="WP_031593483.1">
    <property type="nucleotide sequence ID" value="NZ_JBCIYS010000006.1"/>
</dbReference>
<sequence length="177" mass="17909">MKKNAFVAAMGMAAVIFSGAVMAGPTPATDSTDVTFTGSITETPCSLDSGSQGQEVKLGHIAAHVLENQGKSSPVNFQFNLKDCDVTTLKNVSVTFTGTADSGDSSLLALGGGQAKGAGIAIAHGDSLVRLGEATAKQALAKGSNTLQFAAFLQGDGASEVLPGDFTSVSNVTFTYQ</sequence>
<dbReference type="AlphaFoldDB" id="A0AAN2F9F0"/>
<dbReference type="InterPro" id="IPR000259">
    <property type="entry name" value="Adhesion_dom_fimbrial"/>
</dbReference>
<dbReference type="InterPro" id="IPR008966">
    <property type="entry name" value="Adhesion_dom_sf"/>
</dbReference>
<dbReference type="GO" id="GO:0009289">
    <property type="term" value="C:pilus"/>
    <property type="evidence" value="ECO:0007669"/>
    <property type="project" value="InterPro"/>
</dbReference>
<protein>
    <submittedName>
        <fullName evidence="3">Type 1 fimbrial protein</fullName>
    </submittedName>
</protein>